<dbReference type="CDD" id="cd09898">
    <property type="entry name" value="H3TH_53EXO"/>
    <property type="match status" value="1"/>
</dbReference>
<dbReference type="InterPro" id="IPR020045">
    <property type="entry name" value="DNA_polI_H3TH"/>
</dbReference>
<dbReference type="EC" id="2.7.7.7" evidence="2 15"/>
<keyword evidence="7" id="KW-0540">Nuclease</keyword>
<comment type="caution">
    <text evidence="20">The sequence shown here is derived from an EMBL/GenBank/DDBJ whole genome shotgun (WGS) entry which is preliminary data.</text>
</comment>
<evidence type="ECO:0000256" key="15">
    <source>
        <dbReference type="NCBIfam" id="TIGR00593"/>
    </source>
</evidence>
<dbReference type="OrthoDB" id="9806424at2"/>
<dbReference type="SUPFAM" id="SSF47807">
    <property type="entry name" value="5' to 3' exonuclease, C-terminal subdomain"/>
    <property type="match status" value="1"/>
</dbReference>
<dbReference type="Pfam" id="PF00476">
    <property type="entry name" value="DNA_pol_A"/>
    <property type="match status" value="1"/>
</dbReference>
<dbReference type="SUPFAM" id="SSF56672">
    <property type="entry name" value="DNA/RNA polymerases"/>
    <property type="match status" value="1"/>
</dbReference>
<evidence type="ECO:0000256" key="3">
    <source>
        <dbReference type="ARBA" id="ARBA00020311"/>
    </source>
</evidence>
<dbReference type="InterPro" id="IPR008918">
    <property type="entry name" value="HhH2"/>
</dbReference>
<keyword evidence="11 16" id="KW-0239">DNA-directed DNA polymerase</keyword>
<reference evidence="20" key="2">
    <citation type="submission" date="2014-09" db="EMBL/GenBank/DDBJ databases">
        <title>Criblamydia sequanensis harbors a mega-plasmid encoding arsenite resistance.</title>
        <authorList>
            <person name="Bertelli C."/>
            <person name="Goesmann A."/>
            <person name="Greub G."/>
        </authorList>
    </citation>
    <scope>NUCLEOTIDE SEQUENCE [LARGE SCALE GENOMIC DNA]</scope>
    <source>
        <strain evidence="20">CRIB-18</strain>
    </source>
</reference>
<dbReference type="Gene3D" id="3.30.420.10">
    <property type="entry name" value="Ribonuclease H-like superfamily/Ribonuclease H"/>
    <property type="match status" value="1"/>
</dbReference>
<dbReference type="InterPro" id="IPR002562">
    <property type="entry name" value="3'-5'_exonuclease_dom"/>
</dbReference>
<dbReference type="eggNOG" id="COG0749">
    <property type="taxonomic scope" value="Bacteria"/>
</dbReference>
<dbReference type="PANTHER" id="PTHR10133:SF27">
    <property type="entry name" value="DNA POLYMERASE NU"/>
    <property type="match status" value="1"/>
</dbReference>
<gene>
    <name evidence="16 20" type="primary">polA</name>
    <name evidence="20" type="ORF">CSEC_1979</name>
</gene>
<dbReference type="InterPro" id="IPR001098">
    <property type="entry name" value="DNA-dir_DNA_pol_A_palm_dom"/>
</dbReference>
<dbReference type="SMART" id="SM00475">
    <property type="entry name" value="53EXOc"/>
    <property type="match status" value="1"/>
</dbReference>
<dbReference type="PANTHER" id="PTHR10133">
    <property type="entry name" value="DNA POLYMERASE I"/>
    <property type="match status" value="1"/>
</dbReference>
<evidence type="ECO:0000256" key="1">
    <source>
        <dbReference type="ARBA" id="ARBA00007705"/>
    </source>
</evidence>
<evidence type="ECO:0000256" key="11">
    <source>
        <dbReference type="ARBA" id="ARBA00022932"/>
    </source>
</evidence>
<dbReference type="CDD" id="cd09859">
    <property type="entry name" value="PIN_53EXO"/>
    <property type="match status" value="1"/>
</dbReference>
<dbReference type="SMART" id="SM00482">
    <property type="entry name" value="POLAc"/>
    <property type="match status" value="1"/>
</dbReference>
<dbReference type="RefSeq" id="WP_041018317.1">
    <property type="nucleotide sequence ID" value="NZ_CCEJ010000009.1"/>
</dbReference>
<comment type="catalytic activity">
    <reaction evidence="14 16">
        <text>DNA(n) + a 2'-deoxyribonucleoside 5'-triphosphate = DNA(n+1) + diphosphate</text>
        <dbReference type="Rhea" id="RHEA:22508"/>
        <dbReference type="Rhea" id="RHEA-COMP:17339"/>
        <dbReference type="Rhea" id="RHEA-COMP:17340"/>
        <dbReference type="ChEBI" id="CHEBI:33019"/>
        <dbReference type="ChEBI" id="CHEBI:61560"/>
        <dbReference type="ChEBI" id="CHEBI:173112"/>
        <dbReference type="EC" id="2.7.7.7"/>
    </reaction>
</comment>
<evidence type="ECO:0000256" key="2">
    <source>
        <dbReference type="ARBA" id="ARBA00012417"/>
    </source>
</evidence>
<evidence type="ECO:0000256" key="10">
    <source>
        <dbReference type="ARBA" id="ARBA00022839"/>
    </source>
</evidence>
<dbReference type="FunFam" id="1.10.150.20:FF:000003">
    <property type="entry name" value="DNA polymerase I"/>
    <property type="match status" value="1"/>
</dbReference>
<dbReference type="Gene3D" id="3.40.50.1010">
    <property type="entry name" value="5'-nuclease"/>
    <property type="match status" value="1"/>
</dbReference>
<comment type="function">
    <text evidence="16">In addition to polymerase activity, this DNA polymerase exhibits 3'-5' and 5'-3' exonuclease activity.</text>
</comment>
<dbReference type="SUPFAM" id="SSF88723">
    <property type="entry name" value="PIN domain-like"/>
    <property type="match status" value="1"/>
</dbReference>
<dbReference type="InterPro" id="IPR036279">
    <property type="entry name" value="5-3_exonuclease_C_sf"/>
</dbReference>
<keyword evidence="13 16" id="KW-0234">DNA repair</keyword>
<dbReference type="Pfam" id="PF01612">
    <property type="entry name" value="DNA_pol_A_exo1"/>
    <property type="match status" value="1"/>
</dbReference>
<comment type="similarity">
    <text evidence="1 16">Belongs to the DNA polymerase type-A family.</text>
</comment>
<dbReference type="NCBIfam" id="NF004397">
    <property type="entry name" value="PRK05755.1"/>
    <property type="match status" value="1"/>
</dbReference>
<organism evidence="20 21">
    <name type="scientific">Candidatus Criblamydia sequanensis CRIB-18</name>
    <dbReference type="NCBI Taxonomy" id="1437425"/>
    <lineage>
        <taxon>Bacteria</taxon>
        <taxon>Pseudomonadati</taxon>
        <taxon>Chlamydiota</taxon>
        <taxon>Chlamydiia</taxon>
        <taxon>Parachlamydiales</taxon>
        <taxon>Candidatus Criblamydiaceae</taxon>
        <taxon>Candidatus Criblamydia</taxon>
    </lineage>
</organism>
<dbReference type="NCBIfam" id="TIGR00593">
    <property type="entry name" value="pola"/>
    <property type="match status" value="1"/>
</dbReference>
<evidence type="ECO:0000313" key="20">
    <source>
        <dbReference type="EMBL" id="CDR34786.1"/>
    </source>
</evidence>
<keyword evidence="21" id="KW-1185">Reference proteome</keyword>
<dbReference type="SUPFAM" id="SSF53098">
    <property type="entry name" value="Ribonuclease H-like"/>
    <property type="match status" value="1"/>
</dbReference>
<keyword evidence="12 16" id="KW-0238">DNA-binding</keyword>
<dbReference type="SMART" id="SM00279">
    <property type="entry name" value="HhH2"/>
    <property type="match status" value="1"/>
</dbReference>
<dbReference type="EMBL" id="CCEJ010000009">
    <property type="protein sequence ID" value="CDR34786.1"/>
    <property type="molecule type" value="Genomic_DNA"/>
</dbReference>
<keyword evidence="5 16" id="KW-0548">Nucleotidyltransferase</keyword>
<dbReference type="PRINTS" id="PR00868">
    <property type="entry name" value="DNAPOLI"/>
</dbReference>
<dbReference type="InterPro" id="IPR018320">
    <property type="entry name" value="DNA_polymerase_1"/>
</dbReference>
<keyword evidence="10 16" id="KW-0269">Exonuclease</keyword>
<dbReference type="FunFam" id="1.20.1060.10:FF:000001">
    <property type="entry name" value="DNA polymerase I"/>
    <property type="match status" value="1"/>
</dbReference>
<dbReference type="Gene3D" id="1.10.150.20">
    <property type="entry name" value="5' to 3' exonuclease, C-terminal subdomain"/>
    <property type="match status" value="2"/>
</dbReference>
<dbReference type="InterPro" id="IPR043502">
    <property type="entry name" value="DNA/RNA_pol_sf"/>
</dbReference>
<dbReference type="InterPro" id="IPR002421">
    <property type="entry name" value="5-3_exonuclease"/>
</dbReference>
<evidence type="ECO:0000259" key="19">
    <source>
        <dbReference type="SMART" id="SM00482"/>
    </source>
</evidence>
<dbReference type="Gene3D" id="1.20.1060.10">
    <property type="entry name" value="Taq DNA Polymerase, Chain T, domain 4"/>
    <property type="match status" value="1"/>
</dbReference>
<keyword evidence="8 16" id="KW-0227">DNA damage</keyword>
<evidence type="ECO:0000259" key="17">
    <source>
        <dbReference type="SMART" id="SM00474"/>
    </source>
</evidence>
<evidence type="ECO:0000256" key="8">
    <source>
        <dbReference type="ARBA" id="ARBA00022763"/>
    </source>
</evidence>
<dbReference type="eggNOG" id="COG0258">
    <property type="taxonomic scope" value="Bacteria"/>
</dbReference>
<dbReference type="InterPro" id="IPR002298">
    <property type="entry name" value="DNA_polymerase_A"/>
</dbReference>
<dbReference type="InterPro" id="IPR019760">
    <property type="entry name" value="DNA-dir_DNA_pol_A_CS"/>
</dbReference>
<dbReference type="SMART" id="SM00474">
    <property type="entry name" value="35EXOc"/>
    <property type="match status" value="1"/>
</dbReference>
<keyword evidence="4 16" id="KW-0808">Transferase</keyword>
<evidence type="ECO:0000256" key="9">
    <source>
        <dbReference type="ARBA" id="ARBA00022801"/>
    </source>
</evidence>
<dbReference type="CDD" id="cd08637">
    <property type="entry name" value="DNA_pol_A_pol_I_C"/>
    <property type="match status" value="1"/>
</dbReference>
<evidence type="ECO:0000256" key="5">
    <source>
        <dbReference type="ARBA" id="ARBA00022695"/>
    </source>
</evidence>
<evidence type="ECO:0000256" key="7">
    <source>
        <dbReference type="ARBA" id="ARBA00022722"/>
    </source>
</evidence>
<protein>
    <recommendedName>
        <fullName evidence="3 15">DNA polymerase I</fullName>
        <ecNumber evidence="2 15">2.7.7.7</ecNumber>
    </recommendedName>
</protein>
<keyword evidence="6 16" id="KW-0235">DNA replication</keyword>
<dbReference type="CDD" id="cd06139">
    <property type="entry name" value="DNA_polA_I_Ecoli_like_exo"/>
    <property type="match status" value="1"/>
</dbReference>
<dbReference type="FunFam" id="1.10.150.20:FF:000002">
    <property type="entry name" value="DNA polymerase I"/>
    <property type="match status" value="1"/>
</dbReference>
<dbReference type="GO" id="GO:0003677">
    <property type="term" value="F:DNA binding"/>
    <property type="evidence" value="ECO:0007669"/>
    <property type="project" value="UniProtKB-UniRule"/>
</dbReference>
<dbReference type="InterPro" id="IPR020046">
    <property type="entry name" value="5-3_exonucl_a-hlix_arch_N"/>
</dbReference>
<dbReference type="InterPro" id="IPR036397">
    <property type="entry name" value="RNaseH_sf"/>
</dbReference>
<evidence type="ECO:0000256" key="14">
    <source>
        <dbReference type="ARBA" id="ARBA00049244"/>
    </source>
</evidence>
<dbReference type="InterPro" id="IPR012337">
    <property type="entry name" value="RNaseH-like_sf"/>
</dbReference>
<evidence type="ECO:0000256" key="12">
    <source>
        <dbReference type="ARBA" id="ARBA00023125"/>
    </source>
</evidence>
<dbReference type="Pfam" id="PF02739">
    <property type="entry name" value="5_3_exonuc_N"/>
    <property type="match status" value="1"/>
</dbReference>
<dbReference type="GO" id="GO:0003887">
    <property type="term" value="F:DNA-directed DNA polymerase activity"/>
    <property type="evidence" value="ECO:0007669"/>
    <property type="project" value="UniProtKB-UniRule"/>
</dbReference>
<reference evidence="20" key="1">
    <citation type="submission" date="2013-12" db="EMBL/GenBank/DDBJ databases">
        <authorList>
            <person name="Linke B."/>
        </authorList>
    </citation>
    <scope>NUCLEOTIDE SEQUENCE [LARGE SCALE GENOMIC DNA]</scope>
    <source>
        <strain evidence="20">CRIB-18</strain>
    </source>
</reference>
<dbReference type="PROSITE" id="PS00447">
    <property type="entry name" value="DNA_POLYMERASE_A"/>
    <property type="match status" value="1"/>
</dbReference>
<dbReference type="GO" id="GO:0008409">
    <property type="term" value="F:5'-3' exonuclease activity"/>
    <property type="evidence" value="ECO:0007669"/>
    <property type="project" value="UniProtKB-UniRule"/>
</dbReference>
<evidence type="ECO:0000256" key="16">
    <source>
        <dbReference type="RuleBase" id="RU004460"/>
    </source>
</evidence>
<accession>A0A090D0H5</accession>
<dbReference type="InterPro" id="IPR029060">
    <property type="entry name" value="PIN-like_dom_sf"/>
</dbReference>
<evidence type="ECO:0000256" key="13">
    <source>
        <dbReference type="ARBA" id="ARBA00023204"/>
    </source>
</evidence>
<evidence type="ECO:0000256" key="4">
    <source>
        <dbReference type="ARBA" id="ARBA00022679"/>
    </source>
</evidence>
<dbReference type="AlphaFoldDB" id="A0A090D0H5"/>
<sequence>MNSKPLFVIDASGYIYRAYHAIAMMTNTKGESTNALFGFIRSLLKLIKDFQSENIVAVFDGPDNTQNRKNLYSEYKSHRKKMPEDLGHQIDWAKKFCQLSGIPLLTIEGVEADDTIGNIALWAEKNYPSVYLCTTDKDMAQLVTDKINLLNTYKDNFILGPKEVEETFGVPPSLISDWLAMTGDASDNVPGISGIGPKTAADLLKQYGSLDNLLDQASAIPGKKGLLIQEQKEMAKLSKQLVSIHLDIDIPKNPEFFQIKSKQSSDLLEFLKSMNFNSLIKELGVSQKGEAKTYKLVDSEEDLDALISTLREAKTFAIATLTTHPHPLMGSLVGIAFSFEPDKAFYLPFNGNLGFQKAITPLKPLLEDPGIALFGHNIKHDLLVLKNNGIEPKNICFDTILASFILNSNERQHLLDALCLKYFGKAKPTIEDLTGKGKKQIGAQALPIEKVKDYYGEIVDYIVQLKAIFEKELTERGLKDLFETLELPLLGVLAEMEFKGIYLDVEKLEKAKEKVLGEIEELKKVIFEIAGVEFNLNSPKQLGEVLFQKLKIHPPKKTATGFSTSAEILESLKNEHPIAEKLLEYRTLEKLRSTYIEKLPEEVNPKTHRIHTTFNQFVAATGRLSSQDPNLQNIPVRNEAGLIIRESFKPEKENWRFLSLDYSQIELRLLAHFSQDPVLKAAFIQGEDIHRTTAASVFNLPLQEVTSSMREFSKAVNFGIIYGQGPFGLSQVLKIDQYQAKSFIQTYFDRFPKVREFLEACKEEARKKGKAVTFTGRERAIPEIQNRNPQIRALGERLAVNTPLQGGAADLIKMAMLEIQKELKKLGLKGYMILQIHDELIFEVPEEELEIFEKVIKHKMETAYLFDIPLVANVSIGKNWKEC</sequence>
<dbReference type="Proteomes" id="UP000031552">
    <property type="component" value="Unassembled WGS sequence"/>
</dbReference>
<dbReference type="GO" id="GO:0006302">
    <property type="term" value="P:double-strand break repair"/>
    <property type="evidence" value="ECO:0007669"/>
    <property type="project" value="TreeGrafter"/>
</dbReference>
<evidence type="ECO:0000259" key="18">
    <source>
        <dbReference type="SMART" id="SM00475"/>
    </source>
</evidence>
<feature type="domain" description="3'-5' exonuclease" evidence="17">
    <location>
        <begin position="294"/>
        <end position="474"/>
    </location>
</feature>
<dbReference type="Pfam" id="PF01367">
    <property type="entry name" value="5_3_exonuc"/>
    <property type="match status" value="1"/>
</dbReference>
<name>A0A090D0H5_9BACT</name>
<keyword evidence="9 16" id="KW-0378">Hydrolase</keyword>
<dbReference type="STRING" id="1437425.CSEC_1979"/>
<evidence type="ECO:0000313" key="21">
    <source>
        <dbReference type="Proteomes" id="UP000031552"/>
    </source>
</evidence>
<dbReference type="Gene3D" id="3.30.70.370">
    <property type="match status" value="1"/>
</dbReference>
<proteinExistence type="inferred from homology"/>
<feature type="domain" description="DNA-directed DNA polymerase family A palm" evidence="19">
    <location>
        <begin position="641"/>
        <end position="848"/>
    </location>
</feature>
<evidence type="ECO:0000256" key="6">
    <source>
        <dbReference type="ARBA" id="ARBA00022705"/>
    </source>
</evidence>
<dbReference type="GO" id="GO:0008408">
    <property type="term" value="F:3'-5' exonuclease activity"/>
    <property type="evidence" value="ECO:0007669"/>
    <property type="project" value="UniProtKB-UniRule"/>
</dbReference>
<dbReference type="GO" id="GO:0006261">
    <property type="term" value="P:DNA-templated DNA replication"/>
    <property type="evidence" value="ECO:0007669"/>
    <property type="project" value="UniProtKB-UniRule"/>
</dbReference>
<feature type="domain" description="5'-3' exonuclease" evidence="18">
    <location>
        <begin position="4"/>
        <end position="260"/>
    </location>
</feature>